<proteinExistence type="inferred from homology"/>
<dbReference type="STRING" id="1035707.SAMN05216552_1004220"/>
<comment type="subcellular location">
    <subcellularLocation>
        <location evidence="1">Cell membrane</location>
        <topology evidence="1">Multi-pass membrane protein</topology>
    </subcellularLocation>
</comment>
<keyword evidence="5" id="KW-0029">Amino-acid transport</keyword>
<evidence type="ECO:0000256" key="5">
    <source>
        <dbReference type="ARBA" id="ARBA00022970"/>
    </source>
</evidence>
<accession>A0A1I7GZM6</accession>
<feature type="transmembrane region" description="Helical" evidence="9">
    <location>
        <begin position="60"/>
        <end position="85"/>
    </location>
</feature>
<evidence type="ECO:0000256" key="4">
    <source>
        <dbReference type="ARBA" id="ARBA00022692"/>
    </source>
</evidence>
<dbReference type="EMBL" id="FPBO01000004">
    <property type="protein sequence ID" value="SFU53875.1"/>
    <property type="molecule type" value="Genomic_DNA"/>
</dbReference>
<dbReference type="PANTHER" id="PTHR11795">
    <property type="entry name" value="BRANCHED-CHAIN AMINO ACID TRANSPORT SYSTEM PERMEASE PROTEIN LIVH"/>
    <property type="match status" value="1"/>
</dbReference>
<evidence type="ECO:0000313" key="10">
    <source>
        <dbReference type="EMBL" id="SFU53875.1"/>
    </source>
</evidence>
<keyword evidence="6 9" id="KW-1133">Transmembrane helix</keyword>
<dbReference type="PANTHER" id="PTHR11795:SF442">
    <property type="entry name" value="ABC TRANSPORTER ATP-BINDING PROTEIN"/>
    <property type="match status" value="1"/>
</dbReference>
<organism evidence="10 11">
    <name type="scientific">Pseudoduganella namucuonensis</name>
    <dbReference type="NCBI Taxonomy" id="1035707"/>
    <lineage>
        <taxon>Bacteria</taxon>
        <taxon>Pseudomonadati</taxon>
        <taxon>Pseudomonadota</taxon>
        <taxon>Betaproteobacteria</taxon>
        <taxon>Burkholderiales</taxon>
        <taxon>Oxalobacteraceae</taxon>
        <taxon>Telluria group</taxon>
        <taxon>Pseudoduganella</taxon>
    </lineage>
</organism>
<keyword evidence="4 9" id="KW-0812">Transmembrane</keyword>
<dbReference type="GO" id="GO:0006865">
    <property type="term" value="P:amino acid transport"/>
    <property type="evidence" value="ECO:0007669"/>
    <property type="project" value="UniProtKB-KW"/>
</dbReference>
<dbReference type="Pfam" id="PF02653">
    <property type="entry name" value="BPD_transp_2"/>
    <property type="match status" value="1"/>
</dbReference>
<evidence type="ECO:0000256" key="3">
    <source>
        <dbReference type="ARBA" id="ARBA00022475"/>
    </source>
</evidence>
<evidence type="ECO:0000256" key="6">
    <source>
        <dbReference type="ARBA" id="ARBA00022989"/>
    </source>
</evidence>
<evidence type="ECO:0000313" key="11">
    <source>
        <dbReference type="Proteomes" id="UP000199391"/>
    </source>
</evidence>
<feature type="transmembrane region" description="Helical" evidence="9">
    <location>
        <begin position="16"/>
        <end position="40"/>
    </location>
</feature>
<gene>
    <name evidence="10" type="ORF">SAMN05216552_1004220</name>
</gene>
<keyword evidence="3" id="KW-1003">Cell membrane</keyword>
<dbReference type="AlphaFoldDB" id="A0A1I7GZM6"/>
<dbReference type="CDD" id="cd06582">
    <property type="entry name" value="TM_PBP1_LivH_like"/>
    <property type="match status" value="1"/>
</dbReference>
<evidence type="ECO:0000256" key="8">
    <source>
        <dbReference type="ARBA" id="ARBA00037998"/>
    </source>
</evidence>
<dbReference type="GO" id="GO:0005886">
    <property type="term" value="C:plasma membrane"/>
    <property type="evidence" value="ECO:0007669"/>
    <property type="project" value="UniProtKB-SubCell"/>
</dbReference>
<dbReference type="InterPro" id="IPR001851">
    <property type="entry name" value="ABC_transp_permease"/>
</dbReference>
<feature type="transmembrane region" description="Helical" evidence="9">
    <location>
        <begin position="97"/>
        <end position="115"/>
    </location>
</feature>
<feature type="transmembrane region" description="Helical" evidence="9">
    <location>
        <begin position="193"/>
        <end position="212"/>
    </location>
</feature>
<evidence type="ECO:0000256" key="7">
    <source>
        <dbReference type="ARBA" id="ARBA00023136"/>
    </source>
</evidence>
<evidence type="ECO:0000256" key="1">
    <source>
        <dbReference type="ARBA" id="ARBA00004651"/>
    </source>
</evidence>
<feature type="transmembrane region" description="Helical" evidence="9">
    <location>
        <begin position="272"/>
        <end position="295"/>
    </location>
</feature>
<dbReference type="GO" id="GO:0022857">
    <property type="term" value="F:transmembrane transporter activity"/>
    <property type="evidence" value="ECO:0007669"/>
    <property type="project" value="InterPro"/>
</dbReference>
<feature type="transmembrane region" description="Helical" evidence="9">
    <location>
        <begin position="224"/>
        <end position="252"/>
    </location>
</feature>
<evidence type="ECO:0000256" key="2">
    <source>
        <dbReference type="ARBA" id="ARBA00022448"/>
    </source>
</evidence>
<keyword evidence="11" id="KW-1185">Reference proteome</keyword>
<feature type="transmembrane region" description="Helical" evidence="9">
    <location>
        <begin position="142"/>
        <end position="161"/>
    </location>
</feature>
<dbReference type="Proteomes" id="UP000199391">
    <property type="component" value="Unassembled WGS sequence"/>
</dbReference>
<reference evidence="11" key="1">
    <citation type="submission" date="2016-10" db="EMBL/GenBank/DDBJ databases">
        <authorList>
            <person name="Varghese N."/>
            <person name="Submissions S."/>
        </authorList>
    </citation>
    <scope>NUCLEOTIDE SEQUENCE [LARGE SCALE GENOMIC DNA]</scope>
    <source>
        <strain evidence="11">CGMCC 1.11014</strain>
    </source>
</reference>
<dbReference type="RefSeq" id="WP_093554711.1">
    <property type="nucleotide sequence ID" value="NZ_FPBO01000004.1"/>
</dbReference>
<name>A0A1I7GZM6_9BURK</name>
<comment type="similarity">
    <text evidence="8">Belongs to the binding-protein-dependent transport system permease family. LivHM subfamily.</text>
</comment>
<evidence type="ECO:0000256" key="9">
    <source>
        <dbReference type="SAM" id="Phobius"/>
    </source>
</evidence>
<keyword evidence="7 9" id="KW-0472">Membrane</keyword>
<protein>
    <submittedName>
        <fullName evidence="10">Amino acid/amide ABC transporter membrane protein 1, HAAT family</fullName>
    </submittedName>
</protein>
<dbReference type="OrthoDB" id="9807115at2"/>
<keyword evidence="2" id="KW-0813">Transport</keyword>
<dbReference type="InterPro" id="IPR052157">
    <property type="entry name" value="BCAA_transport_permease"/>
</dbReference>
<sequence length="306" mass="31912">MTIQLLLTQLLNGLQFGVLLFLLAAGLTLVFGIMSFVNLAHGSLYMLGAYFAATAYQHTGSFGLALLAAVAGCVALGFILERAAISRLYGRDHLDHVLATFGLVLFFNEITRIIWGPQPYFLPLPAFLESTVDLFGISYPSYRFAIIVVGLAVAVGAHLLMHKTRLGMLIRAGAVNPAMVSALGVDIKLLNAVLFSLGAALAGLAGVMAGPIMSIQTGMGEPVLITALVVIVIGGIGSVSGAFYAALIVGTADTLGRAFLPALLREIASRDVANAAGPALASMLVYLLMAVVLALRPQGLFPAGRT</sequence>